<dbReference type="InterPro" id="IPR036005">
    <property type="entry name" value="Creatinase/aminopeptidase-like"/>
</dbReference>
<dbReference type="Pfam" id="PF00557">
    <property type="entry name" value="Peptidase_M24"/>
    <property type="match status" value="1"/>
</dbReference>
<sequence>MNQERLHNILAKMTEKKVSQLLVSDPTTIFYLTGEWIHPGERLLVLMLKANGEHVLFLNKLFTINNELGIKIVYLDDTDDGVGILSEYLDETQGIAVDKVWPAHFLIALMKVMKKEIGEIALGSDITDAVRARKSAEEIELMREASKDNDEAMKQLIALIPEKLTELEMTDRLKEIYRQLGNSGVSFDPIVAYGANGADPHHMTDDSVVTEGDSIILDIGGVKNDYCSDMTRTVFYQSVSDRHRDIYNIVLEANRRAIEAVKPGVKFSDIDGAARDYITEKGYGEYFTHRTGHFIGLECHEAGDVSAVNTSVVAPGMIFSIEPGIYLPGEVGVRIEDLVVATETGYENLNHFPKDLMIVGENK</sequence>
<dbReference type="InterPro" id="IPR000994">
    <property type="entry name" value="Pept_M24"/>
</dbReference>
<protein>
    <submittedName>
        <fullName evidence="3">Peptidase M24 family protein</fullName>
    </submittedName>
</protein>
<dbReference type="AlphaFoldDB" id="A0A430AP14"/>
<name>A0A430AP14_9ENTE</name>
<dbReference type="Gene3D" id="3.40.350.10">
    <property type="entry name" value="Creatinase/prolidase N-terminal domain"/>
    <property type="match status" value="1"/>
</dbReference>
<dbReference type="Pfam" id="PF01321">
    <property type="entry name" value="Creatinase_N"/>
    <property type="match status" value="1"/>
</dbReference>
<evidence type="ECO:0000313" key="4">
    <source>
        <dbReference type="Proteomes" id="UP000287605"/>
    </source>
</evidence>
<reference evidence="3 4" key="1">
    <citation type="submission" date="2017-05" db="EMBL/GenBank/DDBJ databases">
        <title>Vagococcus spp. assemblies.</title>
        <authorList>
            <person name="Gulvik C.A."/>
        </authorList>
    </citation>
    <scope>NUCLEOTIDE SEQUENCE [LARGE SCALE GENOMIC DNA]</scope>
    <source>
        <strain evidence="3 4">CCUG 51432</strain>
    </source>
</reference>
<dbReference type="RefSeq" id="WP_126809706.1">
    <property type="nucleotide sequence ID" value="NZ_NGKA01000018.1"/>
</dbReference>
<feature type="domain" description="Peptidase M24" evidence="1">
    <location>
        <begin position="140"/>
        <end position="343"/>
    </location>
</feature>
<evidence type="ECO:0000313" key="3">
    <source>
        <dbReference type="EMBL" id="RSU09815.1"/>
    </source>
</evidence>
<proteinExistence type="predicted"/>
<dbReference type="EMBL" id="NGKA01000018">
    <property type="protein sequence ID" value="RSU09815.1"/>
    <property type="molecule type" value="Genomic_DNA"/>
</dbReference>
<dbReference type="InterPro" id="IPR029149">
    <property type="entry name" value="Creatin/AminoP/Spt16_N"/>
</dbReference>
<dbReference type="PANTHER" id="PTHR46112">
    <property type="entry name" value="AMINOPEPTIDASE"/>
    <property type="match status" value="1"/>
</dbReference>
<dbReference type="OrthoDB" id="9806388at2"/>
<evidence type="ECO:0000259" key="1">
    <source>
        <dbReference type="Pfam" id="PF00557"/>
    </source>
</evidence>
<keyword evidence="4" id="KW-1185">Reference proteome</keyword>
<accession>A0A430AP14</accession>
<evidence type="ECO:0000259" key="2">
    <source>
        <dbReference type="Pfam" id="PF01321"/>
    </source>
</evidence>
<gene>
    <name evidence="3" type="ORF">CBF29_10615</name>
</gene>
<comment type="caution">
    <text evidence="3">The sequence shown here is derived from an EMBL/GenBank/DDBJ whole genome shotgun (WGS) entry which is preliminary data.</text>
</comment>
<dbReference type="SUPFAM" id="SSF53092">
    <property type="entry name" value="Creatinase/prolidase N-terminal domain"/>
    <property type="match status" value="1"/>
</dbReference>
<feature type="domain" description="Creatinase N-terminal" evidence="2">
    <location>
        <begin position="5"/>
        <end position="131"/>
    </location>
</feature>
<dbReference type="CDD" id="cd01092">
    <property type="entry name" value="APP-like"/>
    <property type="match status" value="1"/>
</dbReference>
<dbReference type="SUPFAM" id="SSF55920">
    <property type="entry name" value="Creatinase/aminopeptidase"/>
    <property type="match status" value="1"/>
</dbReference>
<dbReference type="Gene3D" id="3.90.230.10">
    <property type="entry name" value="Creatinase/methionine aminopeptidase superfamily"/>
    <property type="match status" value="1"/>
</dbReference>
<dbReference type="PANTHER" id="PTHR46112:SF3">
    <property type="entry name" value="AMINOPEPTIDASE YPDF"/>
    <property type="match status" value="1"/>
</dbReference>
<dbReference type="Proteomes" id="UP000287605">
    <property type="component" value="Unassembled WGS sequence"/>
</dbReference>
<dbReference type="InterPro" id="IPR050659">
    <property type="entry name" value="Peptidase_M24B"/>
</dbReference>
<dbReference type="InterPro" id="IPR000587">
    <property type="entry name" value="Creatinase_N"/>
</dbReference>
<organism evidence="3 4">
    <name type="scientific">Vagococcus elongatus</name>
    <dbReference type="NCBI Taxonomy" id="180344"/>
    <lineage>
        <taxon>Bacteria</taxon>
        <taxon>Bacillati</taxon>
        <taxon>Bacillota</taxon>
        <taxon>Bacilli</taxon>
        <taxon>Lactobacillales</taxon>
        <taxon>Enterococcaceae</taxon>
        <taxon>Vagococcus</taxon>
    </lineage>
</organism>